<keyword evidence="10" id="KW-0804">Transcription</keyword>
<evidence type="ECO:0000256" key="7">
    <source>
        <dbReference type="ARBA" id="ARBA00022833"/>
    </source>
</evidence>
<evidence type="ECO:0000256" key="1">
    <source>
        <dbReference type="ARBA" id="ARBA00004123"/>
    </source>
</evidence>
<keyword evidence="9" id="KW-0805">Transcription regulation</keyword>
<evidence type="ECO:0000313" key="17">
    <source>
        <dbReference type="EMBL" id="KAK0384591.1"/>
    </source>
</evidence>
<protein>
    <recommendedName>
        <fullName evidence="3">histone acetyltransferase</fullName>
        <ecNumber evidence="3">2.3.1.48</ecNumber>
    </recommendedName>
</protein>
<dbReference type="EMBL" id="JAPDFR010000008">
    <property type="protein sequence ID" value="KAK0384591.1"/>
    <property type="molecule type" value="Genomic_DNA"/>
</dbReference>
<keyword evidence="6" id="KW-0863">Zinc-finger</keyword>
<reference evidence="17" key="1">
    <citation type="submission" date="2022-10" db="EMBL/GenBank/DDBJ databases">
        <title>Determination and structural analysis of whole genome sequence of Sarocladium strictum F4-1.</title>
        <authorList>
            <person name="Hu L."/>
            <person name="Jiang Y."/>
        </authorList>
    </citation>
    <scope>NUCLEOTIDE SEQUENCE</scope>
    <source>
        <strain evidence="17">F4-1</strain>
    </source>
</reference>
<keyword evidence="11" id="KW-0539">Nucleus</keyword>
<feature type="compositionally biased region" description="Pro residues" evidence="15">
    <location>
        <begin position="185"/>
        <end position="198"/>
    </location>
</feature>
<evidence type="ECO:0000256" key="13">
    <source>
        <dbReference type="ARBA" id="ARBA00045805"/>
    </source>
</evidence>
<keyword evidence="8" id="KW-0007">Acetylation</keyword>
<dbReference type="PANTHER" id="PTHR10615">
    <property type="entry name" value="HISTONE ACETYLTRANSFERASE"/>
    <property type="match status" value="1"/>
</dbReference>
<feature type="compositionally biased region" description="Polar residues" evidence="15">
    <location>
        <begin position="421"/>
        <end position="438"/>
    </location>
</feature>
<evidence type="ECO:0000256" key="15">
    <source>
        <dbReference type="SAM" id="MobiDB-lite"/>
    </source>
</evidence>
<dbReference type="SUPFAM" id="SSF55729">
    <property type="entry name" value="Acyl-CoA N-acyltransferases (Nat)"/>
    <property type="match status" value="1"/>
</dbReference>
<evidence type="ECO:0000256" key="6">
    <source>
        <dbReference type="ARBA" id="ARBA00022771"/>
    </source>
</evidence>
<evidence type="ECO:0000256" key="14">
    <source>
        <dbReference type="PIRSR" id="PIRSR602717-51"/>
    </source>
</evidence>
<comment type="function">
    <text evidence="13">Catalytic component of the NuA4 histone acetyltransferase (HAT) complex which is involved in epigenetic transcriptional activation of selected genes principally by acetylation of nucleosomal histones H4, H3, H2B, H2A and H2A variant H2A.Z. Acetylates histone H4 to form H4K5ac, H4K8ac, H4K12ac and H4K16ac, histone H3 to form H3K14ac, and histone H2A to form H2AK4ac and H2AK7ac. The NuA4 complex is involved in the DNA damage response and is required for chromosome segregation. The NuA4 complex plays a direct role in repair of DNA double-strand breaks (DSBs) through homologous recombination. Recruitment to promoters depends on H3K4me. Also acetylates non-histone proteins. In addition to protein acetyltransferase, can use different acyl-CoA substrates, such as 2-hydroxyisobutanoyl-CoA (2-hydroxyisobutyryl-CoA) or (2E)-butenoyl-CoA (crotonyl-CoA), and is able to mediate protein 2-hydroxyisobutyrylation and crotonylation, respectively.</text>
</comment>
<keyword evidence="12" id="KW-0012">Acyltransferase</keyword>
<dbReference type="GO" id="GO:0005634">
    <property type="term" value="C:nucleus"/>
    <property type="evidence" value="ECO:0007669"/>
    <property type="project" value="UniProtKB-SubCell"/>
</dbReference>
<evidence type="ECO:0000256" key="8">
    <source>
        <dbReference type="ARBA" id="ARBA00022990"/>
    </source>
</evidence>
<gene>
    <name evidence="17" type="ORF">NLU13_8677</name>
</gene>
<dbReference type="Gene3D" id="3.30.60.60">
    <property type="entry name" value="N-acetyl transferase-like"/>
    <property type="match status" value="1"/>
</dbReference>
<dbReference type="InterPro" id="IPR016181">
    <property type="entry name" value="Acyl_CoA_acyltransferase"/>
</dbReference>
<evidence type="ECO:0000256" key="5">
    <source>
        <dbReference type="ARBA" id="ARBA00022723"/>
    </source>
</evidence>
<keyword evidence="7" id="KW-0862">Zinc</keyword>
<dbReference type="GO" id="GO:0046972">
    <property type="term" value="F:histone H4K16 acetyltransferase activity"/>
    <property type="evidence" value="ECO:0007669"/>
    <property type="project" value="TreeGrafter"/>
</dbReference>
<accession>A0AA39GCG6</accession>
<dbReference type="PROSITE" id="PS51726">
    <property type="entry name" value="MYST_HAT"/>
    <property type="match status" value="1"/>
</dbReference>
<dbReference type="InterPro" id="IPR002717">
    <property type="entry name" value="HAT_MYST-type"/>
</dbReference>
<organism evidence="17 18">
    <name type="scientific">Sarocladium strictum</name>
    <name type="common">Black bundle disease fungus</name>
    <name type="synonym">Acremonium strictum</name>
    <dbReference type="NCBI Taxonomy" id="5046"/>
    <lineage>
        <taxon>Eukaryota</taxon>
        <taxon>Fungi</taxon>
        <taxon>Dikarya</taxon>
        <taxon>Ascomycota</taxon>
        <taxon>Pezizomycotina</taxon>
        <taxon>Sordariomycetes</taxon>
        <taxon>Hypocreomycetidae</taxon>
        <taxon>Hypocreales</taxon>
        <taxon>Sarocladiaceae</taxon>
        <taxon>Sarocladium</taxon>
    </lineage>
</organism>
<dbReference type="PANTHER" id="PTHR10615:SF219">
    <property type="entry name" value="HISTONE ACETYLTRANSFERASE KAT5"/>
    <property type="match status" value="1"/>
</dbReference>
<feature type="domain" description="MYST-type HAT" evidence="16">
    <location>
        <begin position="211"/>
        <end position="573"/>
    </location>
</feature>
<keyword evidence="5" id="KW-0479">Metal-binding</keyword>
<evidence type="ECO:0000256" key="11">
    <source>
        <dbReference type="ARBA" id="ARBA00023242"/>
    </source>
</evidence>
<dbReference type="Proteomes" id="UP001175261">
    <property type="component" value="Unassembled WGS sequence"/>
</dbReference>
<keyword evidence="4" id="KW-0808">Transferase</keyword>
<sequence>MPARRKTNPEPPPPPEPPLSSLSQNPKQEDKLQQGQAPRRATRQTPIPPPPIPPLASRAVPPHTVQPTSSPQQQRASFLLSPPQQTNGQPRAVGRGRGRPPEHTPPSESGPWPRSTTAIPIPDMASVTMPKENVRPPDLVAPDISYHVPNHHAPSAIQPGRPSSLVKPQGPGAHPPPRANARVAPPAPAVVTPVPPPKRSTSRAAQAPAPRADRNIDKVVFGSLCFRTWYPSYYGKEILGDTSGNASKAHREAASAGDKAHTGKKHDQQHHHMLERLYVCPSCFKYSKELVAWWGHVRLCEQQGHVPGTKVYTHPRGRRKVLVPVGDAGRGPGSAVGGSARKRRGESVRYVEETVEDEGEWSIWEVDGEKDGLFCQNLSLFAKLFLDNKSVFFDVTGFNYFLLVYTPPPPKPVDLTPSPHQSPSSIPTAHVSNPTAMSLSRPPTPQITGFFSKEKMSWDNNNLACILVFPPWQRKGLGALLMGASYEISRREGVLGGPEKPISDLGRKGYRRYWAGEIARWLLSVDATARQDQEVIVDVNDCSRATWIAAEDCLATLREMGIAEDAGLGTGKPPAAAKEDEEMEVDAAGADSKVHQSTSVAPDAGDDAQQADRKLVARVRVDKAAVRQYVATHGISLERMCDPNGFVEGYAVKMVEDEKDDDVDME</sequence>
<evidence type="ECO:0000256" key="10">
    <source>
        <dbReference type="ARBA" id="ARBA00023163"/>
    </source>
</evidence>
<feature type="region of interest" description="Disordered" evidence="15">
    <location>
        <begin position="415"/>
        <end position="440"/>
    </location>
</feature>
<evidence type="ECO:0000256" key="9">
    <source>
        <dbReference type="ARBA" id="ARBA00023015"/>
    </source>
</evidence>
<feature type="active site" description="Proton donor/acceptor" evidence="14">
    <location>
        <position position="499"/>
    </location>
</feature>
<evidence type="ECO:0000256" key="3">
    <source>
        <dbReference type="ARBA" id="ARBA00013184"/>
    </source>
</evidence>
<feature type="compositionally biased region" description="Pro residues" evidence="15">
    <location>
        <begin position="9"/>
        <end position="18"/>
    </location>
</feature>
<comment type="caution">
    <text evidence="17">The sequence shown here is derived from an EMBL/GenBank/DDBJ whole genome shotgun (WGS) entry which is preliminary data.</text>
</comment>
<feature type="region of interest" description="Disordered" evidence="15">
    <location>
        <begin position="565"/>
        <end position="611"/>
    </location>
</feature>
<dbReference type="EC" id="2.3.1.48" evidence="3"/>
<evidence type="ECO:0000259" key="16">
    <source>
        <dbReference type="PROSITE" id="PS51726"/>
    </source>
</evidence>
<dbReference type="GO" id="GO:0035267">
    <property type="term" value="C:NuA4 histone acetyltransferase complex"/>
    <property type="evidence" value="ECO:0007669"/>
    <property type="project" value="TreeGrafter"/>
</dbReference>
<dbReference type="InterPro" id="IPR036388">
    <property type="entry name" value="WH-like_DNA-bd_sf"/>
</dbReference>
<keyword evidence="18" id="KW-1185">Reference proteome</keyword>
<evidence type="ECO:0000256" key="12">
    <source>
        <dbReference type="ARBA" id="ARBA00023315"/>
    </source>
</evidence>
<dbReference type="GO" id="GO:0008270">
    <property type="term" value="F:zinc ion binding"/>
    <property type="evidence" value="ECO:0007669"/>
    <property type="project" value="UniProtKB-KW"/>
</dbReference>
<evidence type="ECO:0000256" key="4">
    <source>
        <dbReference type="ARBA" id="ARBA00022679"/>
    </source>
</evidence>
<dbReference type="Gene3D" id="3.40.630.30">
    <property type="match status" value="2"/>
</dbReference>
<comment type="subcellular location">
    <subcellularLocation>
        <location evidence="1">Nucleus</location>
    </subcellularLocation>
</comment>
<feature type="compositionally biased region" description="Polar residues" evidence="15">
    <location>
        <begin position="65"/>
        <end position="87"/>
    </location>
</feature>
<comment type="similarity">
    <text evidence="2">Belongs to the MYST (SAS/MOZ) family.</text>
</comment>
<dbReference type="GO" id="GO:0006355">
    <property type="term" value="P:regulation of DNA-templated transcription"/>
    <property type="evidence" value="ECO:0007669"/>
    <property type="project" value="InterPro"/>
</dbReference>
<dbReference type="Gene3D" id="1.10.10.10">
    <property type="entry name" value="Winged helix-like DNA-binding domain superfamily/Winged helix DNA-binding domain"/>
    <property type="match status" value="1"/>
</dbReference>
<dbReference type="AlphaFoldDB" id="A0AA39GCG6"/>
<name>A0AA39GCG6_SARSR</name>
<evidence type="ECO:0000256" key="2">
    <source>
        <dbReference type="ARBA" id="ARBA00010107"/>
    </source>
</evidence>
<dbReference type="InterPro" id="IPR050603">
    <property type="entry name" value="MYST_HAT"/>
</dbReference>
<evidence type="ECO:0000313" key="18">
    <source>
        <dbReference type="Proteomes" id="UP001175261"/>
    </source>
</evidence>
<feature type="region of interest" description="Disordered" evidence="15">
    <location>
        <begin position="1"/>
        <end position="211"/>
    </location>
</feature>
<proteinExistence type="inferred from homology"/>
<dbReference type="Pfam" id="PF01853">
    <property type="entry name" value="MOZ_SAS"/>
    <property type="match status" value="2"/>
</dbReference>